<feature type="domain" description="Carbohydrate kinase FGGY N-terminal" evidence="4">
    <location>
        <begin position="6"/>
        <end position="237"/>
    </location>
</feature>
<keyword evidence="2" id="KW-0808">Transferase</keyword>
<dbReference type="PANTHER" id="PTHR43095">
    <property type="entry name" value="SUGAR KINASE"/>
    <property type="match status" value="1"/>
</dbReference>
<dbReference type="InterPro" id="IPR000577">
    <property type="entry name" value="Carb_kinase_FGGY"/>
</dbReference>
<sequence>MKPEIVIAVDIGTTTLKLIAFDQNGRIIDSEFYQYQIQLTTPLVMQNLNELVTNFQLLLEQLTQRLSQQYLILNITFSCAMHSFLLLDHNHQPISDIILWTDPHSFGELEIPVDLFHQKTGIFRGGFLPAFKLGYINFELQKWWTKIAKVVSIKEYLIYLLTEQFVIDYAMASGTGLFNLQTRNWDQEILTMLKVSEKWLSKLVSPQTVLRIINKRWNLPEQLDIVVGIADGISANLATGYYDQDILTISLGTSTGCRYFWFTIPSKIPTNEYFMLFDEEIYMRGFTSSNEVNNFNWFLQQQDYSLNFALTEFAKQIAEQSLTNDFYFPYLVKERIWKEYDHEKFYLTTAAIEPKQLIQIVVEGILFNCKSIIDNLAQKKWTKICLAGGFFSNFLIVELFSKMVNFPVVKLLTSELSAQWAAFIGFLAAKRFKSYRDVEKWQN</sequence>
<name>A0AAX3SXB2_SPICI</name>
<evidence type="ECO:0000259" key="4">
    <source>
        <dbReference type="Pfam" id="PF00370"/>
    </source>
</evidence>
<dbReference type="GO" id="GO:0016301">
    <property type="term" value="F:kinase activity"/>
    <property type="evidence" value="ECO:0007669"/>
    <property type="project" value="UniProtKB-KW"/>
</dbReference>
<gene>
    <name evidence="5" type="ORF">M0C40_07090</name>
</gene>
<dbReference type="GO" id="GO:0005975">
    <property type="term" value="P:carbohydrate metabolic process"/>
    <property type="evidence" value="ECO:0007669"/>
    <property type="project" value="InterPro"/>
</dbReference>
<proteinExistence type="inferred from homology"/>
<evidence type="ECO:0000313" key="5">
    <source>
        <dbReference type="EMBL" id="WFG95858.1"/>
    </source>
</evidence>
<accession>A0AAX3SXB2</accession>
<organism evidence="5 6">
    <name type="scientific">Spiroplasma citri</name>
    <dbReference type="NCBI Taxonomy" id="2133"/>
    <lineage>
        <taxon>Bacteria</taxon>
        <taxon>Bacillati</taxon>
        <taxon>Mycoplasmatota</taxon>
        <taxon>Mollicutes</taxon>
        <taxon>Entomoplasmatales</taxon>
        <taxon>Spiroplasmataceae</taxon>
        <taxon>Spiroplasma</taxon>
    </lineage>
</organism>
<dbReference type="InterPro" id="IPR043129">
    <property type="entry name" value="ATPase_NBD"/>
</dbReference>
<dbReference type="GeneID" id="54239203"/>
<dbReference type="PANTHER" id="PTHR43095:SF2">
    <property type="entry name" value="GLUCONOKINASE"/>
    <property type="match status" value="1"/>
</dbReference>
<dbReference type="InterPro" id="IPR018484">
    <property type="entry name" value="FGGY_N"/>
</dbReference>
<protein>
    <submittedName>
        <fullName evidence="5">FGGY-family carbohydrate kinase</fullName>
    </submittedName>
</protein>
<reference evidence="5 6" key="1">
    <citation type="submission" date="2022-04" db="EMBL/GenBank/DDBJ databases">
        <title>Whole genome of Spiroplasma citri.</title>
        <authorList>
            <person name="Khanchezar A."/>
            <person name="Izadpanah K."/>
            <person name="Taghavi M."/>
            <person name="Ghorbani A."/>
            <person name="Beven L."/>
        </authorList>
    </citation>
    <scope>NUCLEOTIDE SEQUENCE [LARGE SCALE GENOMIC DNA]</scope>
    <source>
        <strain evidence="5 6">D4</strain>
    </source>
</reference>
<keyword evidence="3 5" id="KW-0418">Kinase</keyword>
<dbReference type="AlphaFoldDB" id="A0AAX3SXB2"/>
<dbReference type="SUPFAM" id="SSF53067">
    <property type="entry name" value="Actin-like ATPase domain"/>
    <property type="match status" value="2"/>
</dbReference>
<dbReference type="PIRSF" id="PIRSF000538">
    <property type="entry name" value="GlpK"/>
    <property type="match status" value="1"/>
</dbReference>
<evidence type="ECO:0000256" key="3">
    <source>
        <dbReference type="ARBA" id="ARBA00022777"/>
    </source>
</evidence>
<evidence type="ECO:0000256" key="2">
    <source>
        <dbReference type="ARBA" id="ARBA00022679"/>
    </source>
</evidence>
<evidence type="ECO:0000313" key="6">
    <source>
        <dbReference type="Proteomes" id="UP001214629"/>
    </source>
</evidence>
<dbReference type="InterPro" id="IPR050406">
    <property type="entry name" value="FGGY_Carb_Kinase"/>
</dbReference>
<dbReference type="KEGG" id="sck:SCITRI_001349"/>
<dbReference type="EMBL" id="CP096246">
    <property type="protein sequence ID" value="WFG95858.1"/>
    <property type="molecule type" value="Genomic_DNA"/>
</dbReference>
<dbReference type="RefSeq" id="WP_071937680.1">
    <property type="nucleotide sequence ID" value="NZ_CP013197.1"/>
</dbReference>
<dbReference type="Gene3D" id="3.30.420.40">
    <property type="match status" value="2"/>
</dbReference>
<keyword evidence="6" id="KW-1185">Reference proteome</keyword>
<evidence type="ECO:0000256" key="1">
    <source>
        <dbReference type="ARBA" id="ARBA00009156"/>
    </source>
</evidence>
<comment type="similarity">
    <text evidence="1">Belongs to the FGGY kinase family.</text>
</comment>
<dbReference type="Pfam" id="PF00370">
    <property type="entry name" value="FGGY_N"/>
    <property type="match status" value="1"/>
</dbReference>
<dbReference type="Proteomes" id="UP001214629">
    <property type="component" value="Chromosome"/>
</dbReference>